<keyword evidence="6 9" id="KW-1133">Transmembrane helix</keyword>
<evidence type="ECO:0000259" key="10">
    <source>
        <dbReference type="PROSITE" id="PS50893"/>
    </source>
</evidence>
<protein>
    <recommendedName>
        <fullName evidence="10">ABC transporter domain-containing protein</fullName>
    </recommendedName>
</protein>
<dbReference type="Pfam" id="PF00005">
    <property type="entry name" value="ABC_tran"/>
    <property type="match status" value="1"/>
</dbReference>
<feature type="transmembrane region" description="Helical" evidence="9">
    <location>
        <begin position="464"/>
        <end position="481"/>
    </location>
</feature>
<dbReference type="OrthoDB" id="8061355at2759"/>
<dbReference type="FunFam" id="3.40.50.300:FF:000633">
    <property type="entry name" value="ABC transporter A family member 7"/>
    <property type="match status" value="1"/>
</dbReference>
<dbReference type="STRING" id="15368.A0A0Q3HL09"/>
<dbReference type="GO" id="GO:0042626">
    <property type="term" value="F:ATPase-coupled transmembrane transporter activity"/>
    <property type="evidence" value="ECO:0000318"/>
    <property type="project" value="GO_Central"/>
</dbReference>
<dbReference type="SMART" id="SM00382">
    <property type="entry name" value="AAA"/>
    <property type="match status" value="1"/>
</dbReference>
<dbReference type="InterPro" id="IPR013525">
    <property type="entry name" value="ABC2_TM"/>
</dbReference>
<dbReference type="InterPro" id="IPR003593">
    <property type="entry name" value="AAA+_ATPase"/>
</dbReference>
<reference evidence="12" key="3">
    <citation type="submission" date="2018-08" db="UniProtKB">
        <authorList>
            <consortium name="EnsemblPlants"/>
        </authorList>
    </citation>
    <scope>IDENTIFICATION</scope>
    <source>
        <strain evidence="12">cv. Bd21</strain>
    </source>
</reference>
<reference evidence="11" key="2">
    <citation type="submission" date="2017-06" db="EMBL/GenBank/DDBJ databases">
        <title>WGS assembly of Brachypodium distachyon.</title>
        <authorList>
            <consortium name="The International Brachypodium Initiative"/>
            <person name="Lucas S."/>
            <person name="Harmon-Smith M."/>
            <person name="Lail K."/>
            <person name="Tice H."/>
            <person name="Grimwood J."/>
            <person name="Bruce D."/>
            <person name="Barry K."/>
            <person name="Shu S."/>
            <person name="Lindquist E."/>
            <person name="Wang M."/>
            <person name="Pitluck S."/>
            <person name="Vogel J.P."/>
            <person name="Garvin D.F."/>
            <person name="Mockler T.C."/>
            <person name="Schmutz J."/>
            <person name="Rokhsar D."/>
            <person name="Bevan M.W."/>
        </authorList>
    </citation>
    <scope>NUCLEOTIDE SEQUENCE</scope>
    <source>
        <strain evidence="11">Bd21</strain>
    </source>
</reference>
<keyword evidence="13" id="KW-1185">Reference proteome</keyword>
<dbReference type="EMBL" id="CM000882">
    <property type="protein sequence ID" value="KQJ94018.1"/>
    <property type="molecule type" value="Genomic_DNA"/>
</dbReference>
<dbReference type="AlphaFoldDB" id="A0A0Q3HL09"/>
<feature type="transmembrane region" description="Helical" evidence="9">
    <location>
        <begin position="541"/>
        <end position="561"/>
    </location>
</feature>
<feature type="domain" description="ABC transporter" evidence="10">
    <location>
        <begin position="631"/>
        <end position="868"/>
    </location>
</feature>
<dbReference type="PROSITE" id="PS50893">
    <property type="entry name" value="ABC_TRANSPORTER_2"/>
    <property type="match status" value="1"/>
</dbReference>
<dbReference type="InterPro" id="IPR027417">
    <property type="entry name" value="P-loop_NTPase"/>
</dbReference>
<dbReference type="Pfam" id="PF24526">
    <property type="entry name" value="ABCA12_C"/>
    <property type="match status" value="1"/>
</dbReference>
<proteinExistence type="inferred from homology"/>
<dbReference type="CDD" id="cd03263">
    <property type="entry name" value="ABC_subfamily_A"/>
    <property type="match status" value="1"/>
</dbReference>
<evidence type="ECO:0000256" key="8">
    <source>
        <dbReference type="SAM" id="MobiDB-lite"/>
    </source>
</evidence>
<reference evidence="11 12" key="1">
    <citation type="journal article" date="2010" name="Nature">
        <title>Genome sequencing and analysis of the model grass Brachypodium distachyon.</title>
        <authorList>
            <consortium name="International Brachypodium Initiative"/>
        </authorList>
    </citation>
    <scope>NUCLEOTIDE SEQUENCE [LARGE SCALE GENOMIC DNA]</scope>
    <source>
        <strain evidence="11">Bd21</strain>
        <strain evidence="12">cv. Bd21</strain>
    </source>
</reference>
<feature type="transmembrane region" description="Helical" evidence="9">
    <location>
        <begin position="501"/>
        <end position="520"/>
    </location>
</feature>
<feature type="transmembrane region" description="Helical" evidence="9">
    <location>
        <begin position="435"/>
        <end position="457"/>
    </location>
</feature>
<feature type="transmembrane region" description="Helical" evidence="9">
    <location>
        <begin position="29"/>
        <end position="48"/>
    </location>
</feature>
<feature type="transmembrane region" description="Helical" evidence="9">
    <location>
        <begin position="356"/>
        <end position="375"/>
    </location>
</feature>
<comment type="subcellular location">
    <subcellularLocation>
        <location evidence="1">Membrane</location>
        <topology evidence="1">Multi-pass membrane protein</topology>
    </subcellularLocation>
</comment>
<feature type="transmembrane region" description="Helical" evidence="9">
    <location>
        <begin position="395"/>
        <end position="423"/>
    </location>
</feature>
<dbReference type="InterPro" id="IPR017871">
    <property type="entry name" value="ABC_transporter-like_CS"/>
</dbReference>
<dbReference type="InterPro" id="IPR003439">
    <property type="entry name" value="ABC_transporter-like_ATP-bd"/>
</dbReference>
<dbReference type="PROSITE" id="PS00211">
    <property type="entry name" value="ABC_TRANSPORTER_1"/>
    <property type="match status" value="1"/>
</dbReference>
<dbReference type="GO" id="GO:0005524">
    <property type="term" value="F:ATP binding"/>
    <property type="evidence" value="ECO:0007669"/>
    <property type="project" value="UniProtKB-KW"/>
</dbReference>
<dbReference type="Proteomes" id="UP000008810">
    <property type="component" value="Chromosome 3"/>
</dbReference>
<dbReference type="Gene3D" id="3.40.50.300">
    <property type="entry name" value="P-loop containing nucleotide triphosphate hydrolases"/>
    <property type="match status" value="1"/>
</dbReference>
<evidence type="ECO:0000256" key="9">
    <source>
        <dbReference type="SAM" id="Phobius"/>
    </source>
</evidence>
<dbReference type="GO" id="GO:0016020">
    <property type="term" value="C:membrane"/>
    <property type="evidence" value="ECO:0007669"/>
    <property type="project" value="UniProtKB-SubCell"/>
</dbReference>
<evidence type="ECO:0000256" key="1">
    <source>
        <dbReference type="ARBA" id="ARBA00004141"/>
    </source>
</evidence>
<accession>A0A0Q3HL09</accession>
<keyword evidence="3 9" id="KW-0812">Transmembrane</keyword>
<evidence type="ECO:0000256" key="7">
    <source>
        <dbReference type="ARBA" id="ARBA00023136"/>
    </source>
</evidence>
<gene>
    <name evidence="12" type="primary">LOC100830433</name>
    <name evidence="11" type="ORF">BRADI_3g08020v3</name>
</gene>
<dbReference type="GO" id="GO:0006869">
    <property type="term" value="P:lipid transport"/>
    <property type="evidence" value="ECO:0000318"/>
    <property type="project" value="GO_Central"/>
</dbReference>
<dbReference type="EnsemblPlants" id="KQJ94018">
    <property type="protein sequence ID" value="KQJ94018"/>
    <property type="gene ID" value="BRADI_3g08020v3"/>
</dbReference>
<dbReference type="Gramene" id="KQJ94018">
    <property type="protein sequence ID" value="KQJ94018"/>
    <property type="gene ID" value="BRADI_3g08020v3"/>
</dbReference>
<dbReference type="PANTHER" id="PTHR19229:SF127">
    <property type="entry name" value="ABC TRANSPORTER DOMAIN-CONTAINING PROTEIN"/>
    <property type="match status" value="1"/>
</dbReference>
<dbReference type="GeneID" id="100830433"/>
<evidence type="ECO:0000256" key="2">
    <source>
        <dbReference type="ARBA" id="ARBA00008526"/>
    </source>
</evidence>
<dbReference type="ExpressionAtlas" id="A0A0Q3HL09">
    <property type="expression patterns" value="baseline and differential"/>
</dbReference>
<keyword evidence="4" id="KW-0547">Nucleotide-binding</keyword>
<name>A0A0Q3HL09_BRADI</name>
<sequence length="954" mass="105916">MGSSSLEQANALFRKNLVIQRRACKTNCCLVLFPLLLCSLFGGLGMLLNHLESKSQEGRPTHIDCSCSNVAVPENAIGGMSCPQECPLPRAPKWPPVLRLHLPREPPGNWSSSDLDAASPGLSDTDSCSDGGAPGSCAAAKFLVTGGNQSFVGSVMDNMIPAHNTSVNVSNDISALADFVLADDEGFWLEPAVDSFLQNKCTPNLTLSYASQYGNRTVSQDVQCMEGSMLWRDSSWLINLELYRAYYQGNNKTSTSEITAAYDFLSSDQGNFNLLISYNSTYKFIVFQSQVPLLQVPGTWDAPRLLQIPRLTNMASNAYLKLRGNGLKISFDFVKEMPRTARQFGNFDLSSLVGQLLYVWAMELLFPVILSNLVYEKEKKLRIMMKMHGLGDLPYWTISYCYFILLSMIYVLSFMLFGSVLGLSIFRLNNFGVQFVFYFAYMNLQISFAFLMATCFSNVRRATVTGYFYIFVSGLLGEFLFKPYVEDIFLSRSWITLLELFPAFSLYRILYEFAQSALLVRSMGSMGMQWSDLSDPKNGMTSVLTVMVLEWLLFLLLAFYLDHFGSFQNGIIKAATLIRSRTGGNRSQAAQQQTIQLQEFNASVEMEKADVIEERKIVEQLLQEPNSSYSVICDNLKKVYHGKDGNSKKIAVRELSLSMARGQCFGVLGPNGAGKTTLINMLTGFTKPTSGTAYIEGMDIQLDMDKIYTGIGVCPQHDLLWETMTGREHLMFYGRLKKLKGGKLTQAIEQSLKSVRLHSGGVADKLVAKYSGGMKRRLSVAISLIGDPKVVYMDEPSSGLDPASRKDLWNAVKSAKQDRAIVLTTHSMEEAEVLCDRIGIVANGSLQCIGNSKELKTKYGGSYVLTVTTAPGEEAEEEVERLARSISPAVSRVYRISGTQKFEMPKQEVSVSKVFHVMENAKSRVDIIAWGLADTTLEDVFIRVAKESEASSIS</sequence>
<comment type="similarity">
    <text evidence="2">Belongs to the ABC transporter superfamily. ABCA family. CPR flippase (TC 3.A.1.211) subfamily.</text>
</comment>
<evidence type="ECO:0000256" key="6">
    <source>
        <dbReference type="ARBA" id="ARBA00022989"/>
    </source>
</evidence>
<keyword evidence="5" id="KW-0067">ATP-binding</keyword>
<dbReference type="PANTHER" id="PTHR19229">
    <property type="entry name" value="ATP-BINDING CASSETTE TRANSPORTER SUBFAMILY A ABCA"/>
    <property type="match status" value="1"/>
</dbReference>
<dbReference type="Pfam" id="PF12698">
    <property type="entry name" value="ABC2_membrane_3"/>
    <property type="match status" value="1"/>
</dbReference>
<dbReference type="RefSeq" id="XP_003571641.1">
    <property type="nucleotide sequence ID" value="XM_003571593.4"/>
</dbReference>
<dbReference type="GO" id="GO:0005319">
    <property type="term" value="F:lipid transporter activity"/>
    <property type="evidence" value="ECO:0000318"/>
    <property type="project" value="GO_Central"/>
</dbReference>
<evidence type="ECO:0000313" key="11">
    <source>
        <dbReference type="EMBL" id="KQJ94018.1"/>
    </source>
</evidence>
<keyword evidence="7 9" id="KW-0472">Membrane</keyword>
<dbReference type="KEGG" id="bdi:100830433"/>
<dbReference type="GO" id="GO:0016887">
    <property type="term" value="F:ATP hydrolysis activity"/>
    <property type="evidence" value="ECO:0007669"/>
    <property type="project" value="InterPro"/>
</dbReference>
<organism evidence="11">
    <name type="scientific">Brachypodium distachyon</name>
    <name type="common">Purple false brome</name>
    <name type="synonym">Trachynia distachya</name>
    <dbReference type="NCBI Taxonomy" id="15368"/>
    <lineage>
        <taxon>Eukaryota</taxon>
        <taxon>Viridiplantae</taxon>
        <taxon>Streptophyta</taxon>
        <taxon>Embryophyta</taxon>
        <taxon>Tracheophyta</taxon>
        <taxon>Spermatophyta</taxon>
        <taxon>Magnoliopsida</taxon>
        <taxon>Liliopsida</taxon>
        <taxon>Poales</taxon>
        <taxon>Poaceae</taxon>
        <taxon>BOP clade</taxon>
        <taxon>Pooideae</taxon>
        <taxon>Stipodae</taxon>
        <taxon>Brachypodieae</taxon>
        <taxon>Brachypodium</taxon>
    </lineage>
</organism>
<evidence type="ECO:0000256" key="3">
    <source>
        <dbReference type="ARBA" id="ARBA00022692"/>
    </source>
</evidence>
<feature type="region of interest" description="Disordered" evidence="8">
    <location>
        <begin position="105"/>
        <end position="125"/>
    </location>
</feature>
<evidence type="ECO:0000313" key="12">
    <source>
        <dbReference type="EnsemblPlants" id="KQJ94018"/>
    </source>
</evidence>
<dbReference type="SUPFAM" id="SSF52540">
    <property type="entry name" value="P-loop containing nucleoside triphosphate hydrolases"/>
    <property type="match status" value="1"/>
</dbReference>
<dbReference type="InterPro" id="IPR026082">
    <property type="entry name" value="ABCA"/>
</dbReference>
<dbReference type="GO" id="GO:0140359">
    <property type="term" value="F:ABC-type transporter activity"/>
    <property type="evidence" value="ECO:0007669"/>
    <property type="project" value="InterPro"/>
</dbReference>
<evidence type="ECO:0000256" key="4">
    <source>
        <dbReference type="ARBA" id="ARBA00022741"/>
    </source>
</evidence>
<evidence type="ECO:0000256" key="5">
    <source>
        <dbReference type="ARBA" id="ARBA00022840"/>
    </source>
</evidence>
<evidence type="ECO:0000313" key="13">
    <source>
        <dbReference type="Proteomes" id="UP000008810"/>
    </source>
</evidence>